<gene>
    <name evidence="3" type="primary">ycf1</name>
</gene>
<accession>A0A097KR16</accession>
<keyword evidence="2" id="KW-0812">Transmembrane</keyword>
<feature type="transmembrane region" description="Helical" evidence="2">
    <location>
        <begin position="147"/>
        <end position="169"/>
    </location>
</feature>
<feature type="transmembrane region" description="Helical" evidence="2">
    <location>
        <begin position="265"/>
        <end position="287"/>
    </location>
</feature>
<feature type="region of interest" description="Disordered" evidence="1">
    <location>
        <begin position="453"/>
        <end position="478"/>
    </location>
</feature>
<evidence type="ECO:0000313" key="3">
    <source>
        <dbReference type="EMBL" id="AIT95628.1"/>
    </source>
</evidence>
<dbReference type="AlphaFoldDB" id="A0A097KR16"/>
<name>A0A097KR16_9CHLO</name>
<protein>
    <submittedName>
        <fullName evidence="3">Hypothetical chloroplast RF1</fullName>
    </submittedName>
</protein>
<proteinExistence type="predicted"/>
<keyword evidence="2" id="KW-0472">Membrane</keyword>
<feature type="transmembrane region" description="Helical" evidence="2">
    <location>
        <begin position="181"/>
        <end position="199"/>
    </location>
</feature>
<evidence type="ECO:0000256" key="2">
    <source>
        <dbReference type="SAM" id="Phobius"/>
    </source>
</evidence>
<dbReference type="GeneID" id="22161319"/>
<dbReference type="RefSeq" id="YP_009106779.1">
    <property type="nucleotide sequence ID" value="NC_025548.1"/>
</dbReference>
<keyword evidence="3" id="KW-0934">Plastid</keyword>
<keyword evidence="3" id="KW-0150">Chloroplast</keyword>
<evidence type="ECO:0000256" key="1">
    <source>
        <dbReference type="SAM" id="MobiDB-lite"/>
    </source>
</evidence>
<dbReference type="EMBL" id="KM462887">
    <property type="protein sequence ID" value="AIT95628.1"/>
    <property type="molecule type" value="Genomic_DNA"/>
</dbReference>
<keyword evidence="2" id="KW-1133">Transmembrane helix</keyword>
<reference evidence="3" key="1">
    <citation type="journal article" date="2014" name="BMC Evol. Biol.">
        <title>Chloroplast phylogenomic analysis resolves deep-level relationships within the green algal class Trebouxiophyceae.</title>
        <authorList>
            <person name="Lemieux C."/>
            <person name="Otis C."/>
            <person name="Turmel M."/>
        </authorList>
    </citation>
    <scope>NUCLEOTIDE SEQUENCE</scope>
</reference>
<geneLocation type="chloroplast" evidence="3"/>
<organism evidence="3">
    <name type="scientific">Elliptochloris bilobata</name>
    <dbReference type="NCBI Taxonomy" id="381761"/>
    <lineage>
        <taxon>Eukaryota</taxon>
        <taxon>Viridiplantae</taxon>
        <taxon>Chlorophyta</taxon>
        <taxon>core chlorophytes</taxon>
        <taxon>Trebouxiophyceae</taxon>
        <taxon>Trebouxiophyceae incertae sedis</taxon>
        <taxon>Elliptochloris clade</taxon>
        <taxon>Elliptochloris</taxon>
    </lineage>
</organism>
<feature type="transmembrane region" description="Helical" evidence="2">
    <location>
        <begin position="114"/>
        <end position="135"/>
    </location>
</feature>
<sequence length="931" mass="107292">MDLHSGEFTMSFVTTVRDYVDFINQNYDSMSSHGNLLENLPFIFSHTLLYIFESIKYGLFYLLTFRWLTDLLYLPSWAPHLSKALLKETFYPLENPLVNSFTLLEAPSLLHNKFLVGFLNSFFVSLPISAVHLLAARRLLVEGIPAGVAAGMGTIVGQSCFLTSILFGWRWVLIPWLSFEPLNYLVGILVLFQTIYTICHRPSIKIVSPRERSTLLTFFFLNLVLTWCEQSSIFQYIGNLTLTSDPSYVEPFFAPNQFSSLGTHAFYLIGFVLGSCCFSLLFALMGLKLKEWWLRWSTMTTSRLVNRLNFFFLVGVTALSLASIPYYGIDYLFTNGLGFIPGDKTLQGTSFSPAAGMADPNHYLGVNSRYQSLDTDVTPFDGGQYMAPPFPKSFEDLNYQGEHYWTAKMDRKIMSASTGGQKGKQFVTKWSSLFGEAIKKEVPFDETMLSTQKSRALGRNGGKESPSISAVQKSKQESFMEEEEPVYWYKEFEEQSIDPSLTPSSSDDEQMPASFDDEDWNQYQITDSMVDSEKAAVDTLKRLSSQFPPLETEEDLQNKEEELKQKEKLFTHFFTLIRPGFSPFFRTDIPEPTNLEKFLKNKFYENPLYHLLLRVDIDTFLARQPSSHSLSPEEEVDLFRRRQLLADYYDSLQDYLDLQESERLSEIDDGVGSYADQVYNHQFKGTLKVVRRLFSVTLDPEKNRNEERVLKFDQPLFHSVEAEQHPLVHEEEDEFARSETNQSSLLELTNPRPFYAGWDEQLRRLVITTRYLPRNFSTQGMRSPDTEISRRFFKEYFPLAQRLDLPSNERKDATTIVDGDAKGRNSFFNSTKKILFTAWPLPTERAESASASSKTFASTDEGKALERLNLFIHPFGEYHDWEMEWWPENLGAPMPDRQIIPPNRGGFVWPGSSEFPFDLKKLIPNIKRFFR</sequence>
<feature type="transmembrane region" description="Helical" evidence="2">
    <location>
        <begin position="308"/>
        <end position="329"/>
    </location>
</feature>